<dbReference type="OrthoDB" id="1669814at2759"/>
<reference evidence="3 4" key="1">
    <citation type="journal article" date="2013" name="BMC Genomics">
        <title>The genome and transcriptome of the pine saprophyte Ophiostoma piceae, and a comparison with the bark beetle-associated pine pathogen Grosmannia clavigera.</title>
        <authorList>
            <person name="Haridas S."/>
            <person name="Wang Y."/>
            <person name="Lim L."/>
            <person name="Massoumi Alamouti S."/>
            <person name="Jackman S."/>
            <person name="Docking R."/>
            <person name="Robertson G."/>
            <person name="Birol I."/>
            <person name="Bohlmann J."/>
            <person name="Breuil C."/>
        </authorList>
    </citation>
    <scope>NUCLEOTIDE SEQUENCE [LARGE SCALE GENOMIC DNA]</scope>
    <source>
        <strain evidence="3 4">UAMH 11346</strain>
    </source>
</reference>
<dbReference type="STRING" id="1262450.S3CY89"/>
<dbReference type="VEuPathDB" id="FungiDB:F503_08396"/>
<evidence type="ECO:0000256" key="2">
    <source>
        <dbReference type="ARBA" id="ARBA00023002"/>
    </source>
</evidence>
<keyword evidence="2" id="KW-0560">Oxidoreductase</keyword>
<keyword evidence="4" id="KW-1185">Reference proteome</keyword>
<dbReference type="SUPFAM" id="SSF51735">
    <property type="entry name" value="NAD(P)-binding Rossmann-fold domains"/>
    <property type="match status" value="1"/>
</dbReference>
<dbReference type="GO" id="GO:0016491">
    <property type="term" value="F:oxidoreductase activity"/>
    <property type="evidence" value="ECO:0007669"/>
    <property type="project" value="UniProtKB-KW"/>
</dbReference>
<dbReference type="EMBL" id="KE148155">
    <property type="protein sequence ID" value="EPE05865.1"/>
    <property type="molecule type" value="Genomic_DNA"/>
</dbReference>
<evidence type="ECO:0000256" key="1">
    <source>
        <dbReference type="ARBA" id="ARBA00006484"/>
    </source>
</evidence>
<dbReference type="PANTHER" id="PTHR24321">
    <property type="entry name" value="DEHYDROGENASES, SHORT CHAIN"/>
    <property type="match status" value="1"/>
</dbReference>
<dbReference type="CDD" id="cd05233">
    <property type="entry name" value="SDR_c"/>
    <property type="match status" value="1"/>
</dbReference>
<evidence type="ECO:0000313" key="4">
    <source>
        <dbReference type="Proteomes" id="UP000016923"/>
    </source>
</evidence>
<proteinExistence type="inferred from homology"/>
<comment type="similarity">
    <text evidence="1">Belongs to the short-chain dehydrogenases/reductases (SDR) family.</text>
</comment>
<dbReference type="PANTHER" id="PTHR24321:SF8">
    <property type="entry name" value="ESTRADIOL 17-BETA-DEHYDROGENASE 8-RELATED"/>
    <property type="match status" value="1"/>
</dbReference>
<dbReference type="InterPro" id="IPR036291">
    <property type="entry name" value="NAD(P)-bd_dom_sf"/>
</dbReference>
<protein>
    <submittedName>
        <fullName evidence="3">Short chain dehydrogenase</fullName>
    </submittedName>
</protein>
<dbReference type="eggNOG" id="KOG1200">
    <property type="taxonomic scope" value="Eukaryota"/>
</dbReference>
<name>S3CY89_OPHP1</name>
<gene>
    <name evidence="3" type="ORF">F503_08396</name>
</gene>
<dbReference type="HOGENOM" id="CLU_010194_2_10_1"/>
<dbReference type="InterPro" id="IPR002347">
    <property type="entry name" value="SDR_fam"/>
</dbReference>
<dbReference type="PRINTS" id="PR00081">
    <property type="entry name" value="GDHRDH"/>
</dbReference>
<accession>S3CY89</accession>
<dbReference type="Proteomes" id="UP000016923">
    <property type="component" value="Unassembled WGS sequence"/>
</dbReference>
<organism evidence="3 4">
    <name type="scientific">Ophiostoma piceae (strain UAMH 11346)</name>
    <name type="common">Sap stain fungus</name>
    <dbReference type="NCBI Taxonomy" id="1262450"/>
    <lineage>
        <taxon>Eukaryota</taxon>
        <taxon>Fungi</taxon>
        <taxon>Dikarya</taxon>
        <taxon>Ascomycota</taxon>
        <taxon>Pezizomycotina</taxon>
        <taxon>Sordariomycetes</taxon>
        <taxon>Sordariomycetidae</taxon>
        <taxon>Ophiostomatales</taxon>
        <taxon>Ophiostomataceae</taxon>
        <taxon>Ophiostoma</taxon>
    </lineage>
</organism>
<dbReference type="Pfam" id="PF13561">
    <property type="entry name" value="adh_short_C2"/>
    <property type="match status" value="2"/>
</dbReference>
<sequence>MGLALAELLYPYGVNLSLTDNRKVPLEDAVAALQNTQTTPPELADIYYCATDVRLSEQVNASIKQTEETLGGLDGAVNLAGVVGPNTARHDVATMFDEDAAKNGVISLTRSVAKETGRGKIRTNAVALRTVDTPMLKILRDDMNAILDEMFVEGQTPGRRADPSEVAKTIAFLLSDDASFMTGSVVTVDGGER</sequence>
<evidence type="ECO:0000313" key="3">
    <source>
        <dbReference type="EMBL" id="EPE05865.1"/>
    </source>
</evidence>
<dbReference type="AlphaFoldDB" id="S3CY89"/>
<dbReference type="Gene3D" id="3.40.50.720">
    <property type="entry name" value="NAD(P)-binding Rossmann-like Domain"/>
    <property type="match status" value="2"/>
</dbReference>